<dbReference type="PROSITE" id="PS00923">
    <property type="entry name" value="ASP_GLU_RACEMASE_1"/>
    <property type="match status" value="1"/>
</dbReference>
<dbReference type="RefSeq" id="WP_016961463.1">
    <property type="nucleotide sequence ID" value="NZ_AJWN02000041.1"/>
</dbReference>
<dbReference type="Gene3D" id="3.40.50.1860">
    <property type="match status" value="2"/>
</dbReference>
<dbReference type="PANTHER" id="PTHR21198:SF7">
    <property type="entry name" value="ASPARTATE-GLUTAMATE RACEMASE FAMILY"/>
    <property type="match status" value="1"/>
</dbReference>
<sequence length="247" mass="26505">MNDKEMTVGILGGMGPDATVDLMRRIIAATPAEDDADHIRLLVDNDPKVPSRIKALIEKTGESPAPYMANMAQGLVKGGADFLVIPCNTAHKYYDDVAHAVTVPVVNLLALSAAQILRRYPNIKRVGLLGSTALQITQLYTPAFAHYGVETLFPGAKEQTALMALIREVKANAHNDKSIDAFNCAAEDLEDHGAECLLIACTELSVISSSLKSALPSFDAAQILAEHVVERVKGARASPMIDDESAW</sequence>
<gene>
    <name evidence="3" type="ORF">A1OK_07775</name>
</gene>
<evidence type="ECO:0000256" key="1">
    <source>
        <dbReference type="ARBA" id="ARBA00007847"/>
    </source>
</evidence>
<keyword evidence="2" id="KW-0413">Isomerase</keyword>
<dbReference type="AlphaFoldDB" id="A0A1E5C9A2"/>
<dbReference type="InterPro" id="IPR004380">
    <property type="entry name" value="Asp_race"/>
</dbReference>
<evidence type="ECO:0000313" key="3">
    <source>
        <dbReference type="EMBL" id="OEE62070.1"/>
    </source>
</evidence>
<name>A0A1E5C9A2_9GAMM</name>
<dbReference type="SUPFAM" id="SSF53681">
    <property type="entry name" value="Aspartate/glutamate racemase"/>
    <property type="match status" value="2"/>
</dbReference>
<dbReference type="PANTHER" id="PTHR21198">
    <property type="entry name" value="GLUTAMATE RACEMASE"/>
    <property type="match status" value="1"/>
</dbReference>
<dbReference type="InterPro" id="IPR001920">
    <property type="entry name" value="Asp/Glu_race"/>
</dbReference>
<reference evidence="3 4" key="1">
    <citation type="journal article" date="2012" name="Science">
        <title>Ecological populations of bacteria act as socially cohesive units of antibiotic production and resistance.</title>
        <authorList>
            <person name="Cordero O.X."/>
            <person name="Wildschutte H."/>
            <person name="Kirkup B."/>
            <person name="Proehl S."/>
            <person name="Ngo L."/>
            <person name="Hussain F."/>
            <person name="Le Roux F."/>
            <person name="Mincer T."/>
            <person name="Polz M.F."/>
        </authorList>
    </citation>
    <scope>NUCLEOTIDE SEQUENCE [LARGE SCALE GENOMIC DNA]</scope>
    <source>
        <strain evidence="3 4">FF-454</strain>
    </source>
</reference>
<dbReference type="NCBIfam" id="TIGR00035">
    <property type="entry name" value="asp_race"/>
    <property type="match status" value="1"/>
</dbReference>
<dbReference type="GO" id="GO:0047661">
    <property type="term" value="F:amino-acid racemase activity"/>
    <property type="evidence" value="ECO:0007669"/>
    <property type="project" value="InterPro"/>
</dbReference>
<proteinExistence type="inferred from homology"/>
<organism evidence="3 4">
    <name type="scientific">Enterovibrio norvegicus FF-454</name>
    <dbReference type="NCBI Taxonomy" id="1185651"/>
    <lineage>
        <taxon>Bacteria</taxon>
        <taxon>Pseudomonadati</taxon>
        <taxon>Pseudomonadota</taxon>
        <taxon>Gammaproteobacteria</taxon>
        <taxon>Vibrionales</taxon>
        <taxon>Vibrionaceae</taxon>
        <taxon>Enterovibrio</taxon>
    </lineage>
</organism>
<accession>A0A1E5C9A2</accession>
<evidence type="ECO:0000313" key="4">
    <source>
        <dbReference type="Proteomes" id="UP000095039"/>
    </source>
</evidence>
<evidence type="ECO:0000256" key="2">
    <source>
        <dbReference type="ARBA" id="ARBA00023235"/>
    </source>
</evidence>
<dbReference type="InterPro" id="IPR018187">
    <property type="entry name" value="Asp/Glu_racemase_AS_1"/>
</dbReference>
<comment type="similarity">
    <text evidence="1">Belongs to the aspartate/glutamate racemases family.</text>
</comment>
<dbReference type="EMBL" id="AJWN02000041">
    <property type="protein sequence ID" value="OEE62070.1"/>
    <property type="molecule type" value="Genomic_DNA"/>
</dbReference>
<dbReference type="InterPro" id="IPR015942">
    <property type="entry name" value="Asp/Glu/hydantoin_racemase"/>
</dbReference>
<dbReference type="Pfam" id="PF01177">
    <property type="entry name" value="Asp_Glu_race"/>
    <property type="match status" value="1"/>
</dbReference>
<keyword evidence="4" id="KW-1185">Reference proteome</keyword>
<comment type="caution">
    <text evidence="3">The sequence shown here is derived from an EMBL/GenBank/DDBJ whole genome shotgun (WGS) entry which is preliminary data.</text>
</comment>
<dbReference type="Proteomes" id="UP000095039">
    <property type="component" value="Unassembled WGS sequence"/>
</dbReference>
<protein>
    <submittedName>
        <fullName evidence="3">Aspartate racemase</fullName>
    </submittedName>
</protein>